<dbReference type="Proteomes" id="UP000276834">
    <property type="component" value="Unassembled WGS sequence"/>
</dbReference>
<organism evidence="3 4">
    <name type="scientific">Chloebia gouldiae</name>
    <name type="common">Gouldian finch</name>
    <name type="synonym">Erythrura gouldiae</name>
    <dbReference type="NCBI Taxonomy" id="44316"/>
    <lineage>
        <taxon>Eukaryota</taxon>
        <taxon>Metazoa</taxon>
        <taxon>Chordata</taxon>
        <taxon>Craniata</taxon>
        <taxon>Vertebrata</taxon>
        <taxon>Euteleostomi</taxon>
        <taxon>Archelosauria</taxon>
        <taxon>Archosauria</taxon>
        <taxon>Dinosauria</taxon>
        <taxon>Saurischia</taxon>
        <taxon>Theropoda</taxon>
        <taxon>Coelurosauria</taxon>
        <taxon>Aves</taxon>
        <taxon>Neognathae</taxon>
        <taxon>Neoaves</taxon>
        <taxon>Telluraves</taxon>
        <taxon>Australaves</taxon>
        <taxon>Passeriformes</taxon>
        <taxon>Passeroidea</taxon>
        <taxon>Passeridae</taxon>
        <taxon>Chloebia</taxon>
    </lineage>
</organism>
<gene>
    <name evidence="3" type="ORF">DV515_00008693</name>
</gene>
<sequence>MAEPATSLYPFGVEGGDQEYVQRMVDFNSPLFKPEIGFPFGKSLQDALYVNNGQIIFPPTDNHVPSNPNPPPQGFTGQESLPMVAAFWDDADFSKGVGTTWYQEYSTLNSTQDPVVQDVEAKIEKYLKIPYVAKWTLKVTWEKAPAYPSQRDDTQTSTYQAVLTTDGNCSFVLLLYQDGGMRWDYTRLAAANVLIGFSRCCTSATGFWDSRDLLQHCVETVGSVTPRRAQLPLLEHSCPI</sequence>
<evidence type="ECO:0000256" key="1">
    <source>
        <dbReference type="ARBA" id="ARBA00023157"/>
    </source>
</evidence>
<dbReference type="Pfam" id="PF06119">
    <property type="entry name" value="NIDO"/>
    <property type="match status" value="1"/>
</dbReference>
<dbReference type="InterPro" id="IPR051495">
    <property type="entry name" value="Epithelial_Barrier/Signaling"/>
</dbReference>
<evidence type="ECO:0000313" key="3">
    <source>
        <dbReference type="EMBL" id="RLW00666.1"/>
    </source>
</evidence>
<keyword evidence="4" id="KW-1185">Reference proteome</keyword>
<dbReference type="PROSITE" id="PS51220">
    <property type="entry name" value="NIDO"/>
    <property type="match status" value="1"/>
</dbReference>
<accession>A0A3L8SE40</accession>
<dbReference type="PANTHER" id="PTHR13802">
    <property type="entry name" value="MUCIN 4-RELATED"/>
    <property type="match status" value="1"/>
</dbReference>
<dbReference type="InterPro" id="IPR003886">
    <property type="entry name" value="NIDO_dom"/>
</dbReference>
<protein>
    <recommendedName>
        <fullName evidence="2">NIDO domain-containing protein</fullName>
    </recommendedName>
</protein>
<dbReference type="GO" id="GO:0005176">
    <property type="term" value="F:ErbB-2 class receptor binding"/>
    <property type="evidence" value="ECO:0007669"/>
    <property type="project" value="TreeGrafter"/>
</dbReference>
<dbReference type="PANTHER" id="PTHR13802:SF52">
    <property type="entry name" value="MUCIN-4"/>
    <property type="match status" value="1"/>
</dbReference>
<comment type="caution">
    <text evidence="3">The sequence shown here is derived from an EMBL/GenBank/DDBJ whole genome shotgun (WGS) entry which is preliminary data.</text>
</comment>
<proteinExistence type="predicted"/>
<dbReference type="OrthoDB" id="4405280at2759"/>
<dbReference type="STRING" id="44316.ENSEGOP00005006984"/>
<dbReference type="AlphaFoldDB" id="A0A3L8SE40"/>
<evidence type="ECO:0000313" key="4">
    <source>
        <dbReference type="Proteomes" id="UP000276834"/>
    </source>
</evidence>
<dbReference type="SMART" id="SM00539">
    <property type="entry name" value="NIDO"/>
    <property type="match status" value="1"/>
</dbReference>
<keyword evidence="1" id="KW-1015">Disulfide bond</keyword>
<evidence type="ECO:0000259" key="2">
    <source>
        <dbReference type="PROSITE" id="PS51220"/>
    </source>
</evidence>
<dbReference type="GO" id="GO:0007160">
    <property type="term" value="P:cell-matrix adhesion"/>
    <property type="evidence" value="ECO:0007669"/>
    <property type="project" value="InterPro"/>
</dbReference>
<feature type="domain" description="NIDO" evidence="2">
    <location>
        <begin position="86"/>
        <end position="240"/>
    </location>
</feature>
<reference evidence="3 4" key="1">
    <citation type="journal article" date="2018" name="Proc. R. Soc. B">
        <title>A non-coding region near Follistatin controls head colour polymorphism in the Gouldian finch.</title>
        <authorList>
            <person name="Toomey M.B."/>
            <person name="Marques C.I."/>
            <person name="Andrade P."/>
            <person name="Araujo P.M."/>
            <person name="Sabatino S."/>
            <person name="Gazda M.A."/>
            <person name="Afonso S."/>
            <person name="Lopes R.J."/>
            <person name="Corbo J.C."/>
            <person name="Carneiro M."/>
        </authorList>
    </citation>
    <scope>NUCLEOTIDE SEQUENCE [LARGE SCALE GENOMIC DNA]</scope>
    <source>
        <strain evidence="3">Red01</strain>
        <tissue evidence="3">Muscle</tissue>
    </source>
</reference>
<dbReference type="EMBL" id="QUSF01000026">
    <property type="protein sequence ID" value="RLW00666.1"/>
    <property type="molecule type" value="Genomic_DNA"/>
</dbReference>
<name>A0A3L8SE40_CHLGU</name>